<comment type="caution">
    <text evidence="2">The sequence shown here is derived from an EMBL/GenBank/DDBJ whole genome shotgun (WGS) entry which is preliminary data.</text>
</comment>
<dbReference type="InterPro" id="IPR051532">
    <property type="entry name" value="Ester_Hydrolysis_Enzymes"/>
</dbReference>
<gene>
    <name evidence="2" type="ORF">V4C55_35540</name>
</gene>
<organism evidence="2 3">
    <name type="scientific">Paraburkholderia sabiae</name>
    <dbReference type="NCBI Taxonomy" id="273251"/>
    <lineage>
        <taxon>Bacteria</taxon>
        <taxon>Pseudomonadati</taxon>
        <taxon>Pseudomonadota</taxon>
        <taxon>Betaproteobacteria</taxon>
        <taxon>Burkholderiales</taxon>
        <taxon>Burkholderiaceae</taxon>
        <taxon>Paraburkholderia</taxon>
    </lineage>
</organism>
<dbReference type="PANTHER" id="PTHR30383:SF5">
    <property type="entry name" value="SGNH HYDROLASE-TYPE ESTERASE DOMAIN-CONTAINING PROTEIN"/>
    <property type="match status" value="1"/>
</dbReference>
<proteinExistence type="predicted"/>
<dbReference type="RefSeq" id="WP_233472120.1">
    <property type="nucleotide sequence ID" value="NZ_CAJHCS010000038.1"/>
</dbReference>
<dbReference type="InterPro" id="IPR036514">
    <property type="entry name" value="SGNH_hydro_sf"/>
</dbReference>
<dbReference type="EMBL" id="JAZHGC010000044">
    <property type="protein sequence ID" value="MEM5291047.1"/>
    <property type="molecule type" value="Genomic_DNA"/>
</dbReference>
<sequence>MPNAALIVHQVRVALYDVLVGVIYGVVSVVSDGAARVVRGVFRQLNGHGASMTFHFQHIARRAACRPLFVALIGSLATASAAHAAPHMSGNAMAIPHRLIIIDAQGDSTMWGYQTSSGFTKSWQSPNNPPALLQAALQARFGAHVIVQNNSVPGATLVDRERGMHGYGQPYSRWVTTSPAHIVIVNFALNDADNHVKEPPAAFRAQLMRFIEESRSAGRIVVLEEPNPVDYALNRTVVPQYVAVVDELAKRYGLALVRQYAPIGARRDWRSLLIDGVHPTDTLYKLKAERQREVIEPIVAKLIG</sequence>
<name>A0ABU9QNN6_9BURK</name>
<feature type="domain" description="SGNH hydrolase-type esterase" evidence="1">
    <location>
        <begin position="106"/>
        <end position="285"/>
    </location>
</feature>
<evidence type="ECO:0000313" key="2">
    <source>
        <dbReference type="EMBL" id="MEM5291047.1"/>
    </source>
</evidence>
<evidence type="ECO:0000259" key="1">
    <source>
        <dbReference type="Pfam" id="PF13472"/>
    </source>
</evidence>
<keyword evidence="2" id="KW-0378">Hydrolase</keyword>
<accession>A0ABU9QNN6</accession>
<reference evidence="2 3" key="1">
    <citation type="submission" date="2024-01" db="EMBL/GenBank/DDBJ databases">
        <title>The diversity of rhizobia nodulating Mimosa spp. in eleven states of Brazil covering several biomes is determined by host plant, location, and edaphic factors.</title>
        <authorList>
            <person name="Rouws L."/>
            <person name="Barauna A."/>
            <person name="Beukes C."/>
            <person name="De Faria S.M."/>
            <person name="Gross E."/>
            <person name="Dos Reis Junior F.B."/>
            <person name="Simon M."/>
            <person name="Maluk M."/>
            <person name="Odee D.W."/>
            <person name="Kenicer G."/>
            <person name="Young J.P.W."/>
            <person name="Reis V.M."/>
            <person name="Zilli J."/>
            <person name="James E.K."/>
        </authorList>
    </citation>
    <scope>NUCLEOTIDE SEQUENCE [LARGE SCALE GENOMIC DNA]</scope>
    <source>
        <strain evidence="2 3">JPY77</strain>
    </source>
</reference>
<protein>
    <submittedName>
        <fullName evidence="2">SGNH/GDSL hydrolase family protein</fullName>
    </submittedName>
</protein>
<keyword evidence="3" id="KW-1185">Reference proteome</keyword>
<dbReference type="CDD" id="cd00229">
    <property type="entry name" value="SGNH_hydrolase"/>
    <property type="match status" value="1"/>
</dbReference>
<dbReference type="Proteomes" id="UP001494588">
    <property type="component" value="Unassembled WGS sequence"/>
</dbReference>
<dbReference type="PANTHER" id="PTHR30383">
    <property type="entry name" value="THIOESTERASE 1/PROTEASE 1/LYSOPHOSPHOLIPASE L1"/>
    <property type="match status" value="1"/>
</dbReference>
<evidence type="ECO:0000313" key="3">
    <source>
        <dbReference type="Proteomes" id="UP001494588"/>
    </source>
</evidence>
<dbReference type="GO" id="GO:0016787">
    <property type="term" value="F:hydrolase activity"/>
    <property type="evidence" value="ECO:0007669"/>
    <property type="project" value="UniProtKB-KW"/>
</dbReference>
<dbReference type="SUPFAM" id="SSF52266">
    <property type="entry name" value="SGNH hydrolase"/>
    <property type="match status" value="1"/>
</dbReference>
<dbReference type="InterPro" id="IPR013830">
    <property type="entry name" value="SGNH_hydro"/>
</dbReference>
<dbReference type="Pfam" id="PF13472">
    <property type="entry name" value="Lipase_GDSL_2"/>
    <property type="match status" value="1"/>
</dbReference>
<dbReference type="Gene3D" id="3.40.50.1110">
    <property type="entry name" value="SGNH hydrolase"/>
    <property type="match status" value="1"/>
</dbReference>